<dbReference type="OMA" id="FVCEDEQ"/>
<keyword evidence="5 6" id="KW-0833">Ubl conjugation pathway</keyword>
<dbReference type="HOGENOM" id="CLU_1450057_0_0_1"/>
<dbReference type="GO" id="GO:0061630">
    <property type="term" value="F:ubiquitin protein ligase activity"/>
    <property type="evidence" value="ECO:0007669"/>
    <property type="project" value="UniProtKB-EC"/>
</dbReference>
<dbReference type="InterPro" id="IPR050409">
    <property type="entry name" value="E3_ubiq-protein_ligase"/>
</dbReference>
<proteinExistence type="predicted"/>
<dbReference type="PANTHER" id="PTHR11254:SF421">
    <property type="entry name" value="E3 UBIQUITIN-PROTEIN LIGASE UPL5-LIKE"/>
    <property type="match status" value="1"/>
</dbReference>
<dbReference type="SUPFAM" id="SSF56204">
    <property type="entry name" value="Hect, E3 ligase catalytic domain"/>
    <property type="match status" value="1"/>
</dbReference>
<evidence type="ECO:0000256" key="6">
    <source>
        <dbReference type="PROSITE-ProRule" id="PRU00104"/>
    </source>
</evidence>
<dbReference type="eggNOG" id="KOG0940">
    <property type="taxonomic scope" value="Eukaryota"/>
</dbReference>
<dbReference type="Gene3D" id="3.30.2160.10">
    <property type="entry name" value="Hect, E3 ligase catalytic domain"/>
    <property type="match status" value="1"/>
</dbReference>
<dbReference type="STRING" id="4113.M0ZUM1"/>
<dbReference type="AlphaFoldDB" id="M0ZUM1"/>
<keyword evidence="4" id="KW-0808">Transferase</keyword>
<reference evidence="8" key="2">
    <citation type="submission" date="2015-06" db="UniProtKB">
        <authorList>
            <consortium name="EnsemblPlants"/>
        </authorList>
    </citation>
    <scope>IDENTIFICATION</scope>
    <source>
        <strain evidence="8">DM1-3 516 R44</strain>
    </source>
</reference>
<evidence type="ECO:0000256" key="2">
    <source>
        <dbReference type="ARBA" id="ARBA00004906"/>
    </source>
</evidence>
<dbReference type="Pfam" id="PF00632">
    <property type="entry name" value="HECT"/>
    <property type="match status" value="1"/>
</dbReference>
<sequence>MIALALLHRVQISIAFDRVFFSQLVGEDMSFEDIRDADPYLYSGCKKILEMDTKIVDEDILGLTFVCEDEQLGSRKVVELCPNGKNTIVNSENRDNYVNLLVKHRFVTSIAHQVAHFARGFADIITDRRLRESFYQILDHEDLNKCFMGVKQLFLSKTGKNIQITVATKKMILKYPGSGRYLFLVCY</sequence>
<reference evidence="9" key="1">
    <citation type="journal article" date="2011" name="Nature">
        <title>Genome sequence and analysis of the tuber crop potato.</title>
        <authorList>
            <consortium name="The Potato Genome Sequencing Consortium"/>
        </authorList>
    </citation>
    <scope>NUCLEOTIDE SEQUENCE [LARGE SCALE GENOMIC DNA]</scope>
    <source>
        <strain evidence="9">cv. DM1-3 516 R44</strain>
    </source>
</reference>
<dbReference type="SMART" id="SM00119">
    <property type="entry name" value="HECTc"/>
    <property type="match status" value="1"/>
</dbReference>
<dbReference type="InterPro" id="IPR000569">
    <property type="entry name" value="HECT_dom"/>
</dbReference>
<evidence type="ECO:0000259" key="7">
    <source>
        <dbReference type="PROSITE" id="PS50237"/>
    </source>
</evidence>
<dbReference type="PaxDb" id="4113-PGSC0003DMT400008481"/>
<protein>
    <recommendedName>
        <fullName evidence="3">HECT-type E3 ubiquitin transferase</fullName>
        <ecNumber evidence="3">2.3.2.26</ecNumber>
    </recommendedName>
</protein>
<feature type="domain" description="HECT" evidence="7">
    <location>
        <begin position="1"/>
        <end position="179"/>
    </location>
</feature>
<name>M0ZUM1_SOLTU</name>
<dbReference type="InParanoid" id="M0ZUM1"/>
<comment type="caution">
    <text evidence="6">Lacks conserved residue(s) required for the propagation of feature annotation.</text>
</comment>
<dbReference type="InterPro" id="IPR035983">
    <property type="entry name" value="Hect_E3_ubiquitin_ligase"/>
</dbReference>
<evidence type="ECO:0000256" key="5">
    <source>
        <dbReference type="ARBA" id="ARBA00022786"/>
    </source>
</evidence>
<dbReference type="PROSITE" id="PS50237">
    <property type="entry name" value="HECT"/>
    <property type="match status" value="1"/>
</dbReference>
<dbReference type="Gene3D" id="3.90.1750.10">
    <property type="entry name" value="Hect, E3 ligase catalytic domains"/>
    <property type="match status" value="1"/>
</dbReference>
<dbReference type="PANTHER" id="PTHR11254">
    <property type="entry name" value="HECT DOMAIN UBIQUITIN-PROTEIN LIGASE"/>
    <property type="match status" value="1"/>
</dbReference>
<dbReference type="Gramene" id="PGSC0003DMT400008481">
    <property type="protein sequence ID" value="PGSC0003DMT400008481"/>
    <property type="gene ID" value="PGSC0003DMG400003283"/>
</dbReference>
<evidence type="ECO:0000256" key="1">
    <source>
        <dbReference type="ARBA" id="ARBA00000885"/>
    </source>
</evidence>
<comment type="catalytic activity">
    <reaction evidence="1">
        <text>S-ubiquitinyl-[E2 ubiquitin-conjugating enzyme]-L-cysteine + [acceptor protein]-L-lysine = [E2 ubiquitin-conjugating enzyme]-L-cysteine + N(6)-ubiquitinyl-[acceptor protein]-L-lysine.</text>
        <dbReference type="EC" id="2.3.2.26"/>
    </reaction>
</comment>
<dbReference type="EC" id="2.3.2.26" evidence="3"/>
<accession>M0ZUM1</accession>
<evidence type="ECO:0000256" key="4">
    <source>
        <dbReference type="ARBA" id="ARBA00022679"/>
    </source>
</evidence>
<dbReference type="EnsemblPlants" id="PGSC0003DMT400008481">
    <property type="protein sequence ID" value="PGSC0003DMT400008481"/>
    <property type="gene ID" value="PGSC0003DMG400003283"/>
</dbReference>
<evidence type="ECO:0000313" key="8">
    <source>
        <dbReference type="EnsemblPlants" id="PGSC0003DMT400008481"/>
    </source>
</evidence>
<evidence type="ECO:0000256" key="3">
    <source>
        <dbReference type="ARBA" id="ARBA00012485"/>
    </source>
</evidence>
<keyword evidence="9" id="KW-1185">Reference proteome</keyword>
<organism evidence="8 9">
    <name type="scientific">Solanum tuberosum</name>
    <name type="common">Potato</name>
    <dbReference type="NCBI Taxonomy" id="4113"/>
    <lineage>
        <taxon>Eukaryota</taxon>
        <taxon>Viridiplantae</taxon>
        <taxon>Streptophyta</taxon>
        <taxon>Embryophyta</taxon>
        <taxon>Tracheophyta</taxon>
        <taxon>Spermatophyta</taxon>
        <taxon>Magnoliopsida</taxon>
        <taxon>eudicotyledons</taxon>
        <taxon>Gunneridae</taxon>
        <taxon>Pentapetalae</taxon>
        <taxon>asterids</taxon>
        <taxon>lamiids</taxon>
        <taxon>Solanales</taxon>
        <taxon>Solanaceae</taxon>
        <taxon>Solanoideae</taxon>
        <taxon>Solaneae</taxon>
        <taxon>Solanum</taxon>
    </lineage>
</organism>
<dbReference type="Proteomes" id="UP000011115">
    <property type="component" value="Unassembled WGS sequence"/>
</dbReference>
<evidence type="ECO:0000313" key="9">
    <source>
        <dbReference type="Proteomes" id="UP000011115"/>
    </source>
</evidence>
<comment type="pathway">
    <text evidence="2">Protein modification; protein ubiquitination.</text>
</comment>